<evidence type="ECO:0000256" key="1">
    <source>
        <dbReference type="SAM" id="MobiDB-lite"/>
    </source>
</evidence>
<gene>
    <name evidence="2" type="ORF">U473_00540</name>
</gene>
<name>A0A135L1C6_9BACI</name>
<accession>A0A135L1C6</accession>
<evidence type="ECO:0000313" key="3">
    <source>
        <dbReference type="Proteomes" id="UP000070352"/>
    </source>
</evidence>
<sequence length="76" mass="8703">MSKEVILGVQKLGFQWETEDPFLMTMYHKDNYPEGNDEQGSNTSLDGRNLGNDFTLRDGFRMYHGTTVPGFPVHPH</sequence>
<keyword evidence="3" id="KW-1185">Reference proteome</keyword>
<feature type="region of interest" description="Disordered" evidence="1">
    <location>
        <begin position="29"/>
        <end position="50"/>
    </location>
</feature>
<reference evidence="2 3" key="1">
    <citation type="submission" date="2016-02" db="EMBL/GenBank/DDBJ databases">
        <title>Draft Genome for Tepidibacillus decaturensis nov. sp. Strain Z9, an Anaerobic, Moderately Thermophilic and Heterotrophic Bacterium from Deep Subsurface of the Illinois Basin, USA.</title>
        <authorList>
            <person name="Dong Y."/>
            <person name="Chang J.Y."/>
            <person name="Sanford R."/>
            <person name="Fouke B.W."/>
        </authorList>
    </citation>
    <scope>NUCLEOTIDE SEQUENCE [LARGE SCALE GENOMIC DNA]</scope>
    <source>
        <strain evidence="2 3">Z9</strain>
    </source>
</reference>
<organism evidence="2 3">
    <name type="scientific">Tepidibacillus decaturensis</name>
    <dbReference type="NCBI Taxonomy" id="1413211"/>
    <lineage>
        <taxon>Bacteria</taxon>
        <taxon>Bacillati</taxon>
        <taxon>Bacillota</taxon>
        <taxon>Bacilli</taxon>
        <taxon>Bacillales</taxon>
        <taxon>Bacillaceae</taxon>
        <taxon>Tepidibacillus</taxon>
    </lineage>
</organism>
<dbReference type="RefSeq" id="WP_068722408.1">
    <property type="nucleotide sequence ID" value="NZ_LSKU01000001.1"/>
</dbReference>
<protein>
    <submittedName>
        <fullName evidence="2">Uncharacterized protein</fullName>
    </submittedName>
</protein>
<proteinExistence type="predicted"/>
<dbReference type="EMBL" id="LSKU01000001">
    <property type="protein sequence ID" value="KXG42699.1"/>
    <property type="molecule type" value="Genomic_DNA"/>
</dbReference>
<dbReference type="AlphaFoldDB" id="A0A135L1C6"/>
<comment type="caution">
    <text evidence="2">The sequence shown here is derived from an EMBL/GenBank/DDBJ whole genome shotgun (WGS) entry which is preliminary data.</text>
</comment>
<evidence type="ECO:0000313" key="2">
    <source>
        <dbReference type="EMBL" id="KXG42699.1"/>
    </source>
</evidence>
<dbReference type="Proteomes" id="UP000070352">
    <property type="component" value="Unassembled WGS sequence"/>
</dbReference>